<dbReference type="InterPro" id="IPR015421">
    <property type="entry name" value="PyrdxlP-dep_Trfase_major"/>
</dbReference>
<keyword evidence="7" id="KW-1185">Reference proteome</keyword>
<keyword evidence="3 4" id="KW-0663">Pyridoxal phosphate</keyword>
<dbReference type="Gene3D" id="3.40.640.10">
    <property type="entry name" value="Type I PLP-dependent aspartate aminotransferase-like (Major domain)"/>
    <property type="match status" value="1"/>
</dbReference>
<accession>A0A7W3IUD8</accession>
<evidence type="ECO:0000256" key="3">
    <source>
        <dbReference type="ARBA" id="ARBA00022898"/>
    </source>
</evidence>
<dbReference type="GO" id="GO:0003962">
    <property type="term" value="F:cystathionine gamma-synthase activity"/>
    <property type="evidence" value="ECO:0007669"/>
    <property type="project" value="UniProtKB-EC"/>
</dbReference>
<comment type="caution">
    <text evidence="6">The sequence shown here is derived from an EMBL/GenBank/DDBJ whole genome shotgun (WGS) entry which is preliminary data.</text>
</comment>
<keyword evidence="6" id="KW-0808">Transferase</keyword>
<dbReference type="SUPFAM" id="SSF53383">
    <property type="entry name" value="PLP-dependent transferases"/>
    <property type="match status" value="1"/>
</dbReference>
<dbReference type="PANTHER" id="PTHR11808">
    <property type="entry name" value="TRANS-SULFURATION ENZYME FAMILY MEMBER"/>
    <property type="match status" value="1"/>
</dbReference>
<dbReference type="EMBL" id="JACGWT010000005">
    <property type="protein sequence ID" value="MBA8795446.1"/>
    <property type="molecule type" value="Genomic_DNA"/>
</dbReference>
<dbReference type="RefSeq" id="WP_182561067.1">
    <property type="nucleotide sequence ID" value="NZ_JACGWT010000005.1"/>
</dbReference>
<dbReference type="PANTHER" id="PTHR11808:SF85">
    <property type="entry name" value="CYSTATHIONINE GAMMA-LYASE-RELATED"/>
    <property type="match status" value="1"/>
</dbReference>
<gene>
    <name evidence="6" type="ORF">FHX74_003082</name>
</gene>
<comment type="similarity">
    <text evidence="2 5">Belongs to the trans-sulfuration enzymes family.</text>
</comment>
<dbReference type="GO" id="GO:0005737">
    <property type="term" value="C:cytoplasm"/>
    <property type="evidence" value="ECO:0007669"/>
    <property type="project" value="TreeGrafter"/>
</dbReference>
<dbReference type="InterPro" id="IPR015424">
    <property type="entry name" value="PyrdxlP-dep_Trfase"/>
</dbReference>
<reference evidence="6 7" key="1">
    <citation type="submission" date="2020-07" db="EMBL/GenBank/DDBJ databases">
        <title>Sequencing the genomes of 1000 actinobacteria strains.</title>
        <authorList>
            <person name="Klenk H.-P."/>
        </authorList>
    </citation>
    <scope>NUCLEOTIDE SEQUENCE [LARGE SCALE GENOMIC DNA]</scope>
    <source>
        <strain evidence="6 7">DSM 100723</strain>
    </source>
</reference>
<organism evidence="6 7">
    <name type="scientific">Microlunatus kandeliicorticis</name>
    <dbReference type="NCBI Taxonomy" id="1759536"/>
    <lineage>
        <taxon>Bacteria</taxon>
        <taxon>Bacillati</taxon>
        <taxon>Actinomycetota</taxon>
        <taxon>Actinomycetes</taxon>
        <taxon>Propionibacteriales</taxon>
        <taxon>Propionibacteriaceae</taxon>
        <taxon>Microlunatus</taxon>
    </lineage>
</organism>
<dbReference type="InterPro" id="IPR015422">
    <property type="entry name" value="PyrdxlP-dep_Trfase_small"/>
</dbReference>
<dbReference type="GO" id="GO:0019343">
    <property type="term" value="P:cysteine biosynthetic process via cystathionine"/>
    <property type="evidence" value="ECO:0007669"/>
    <property type="project" value="TreeGrafter"/>
</dbReference>
<dbReference type="AlphaFoldDB" id="A0A7W3IUD8"/>
<dbReference type="InterPro" id="IPR000277">
    <property type="entry name" value="Cys/Met-Metab_PyrdxlP-dep_enz"/>
</dbReference>
<proteinExistence type="inferred from homology"/>
<dbReference type="EC" id="2.5.1.48" evidence="6"/>
<dbReference type="GO" id="GO:0004123">
    <property type="term" value="F:cystathionine gamma-lyase activity"/>
    <property type="evidence" value="ECO:0007669"/>
    <property type="project" value="TreeGrafter"/>
</dbReference>
<dbReference type="Pfam" id="PF01053">
    <property type="entry name" value="Cys_Met_Meta_PP"/>
    <property type="match status" value="1"/>
</dbReference>
<evidence type="ECO:0000256" key="5">
    <source>
        <dbReference type="RuleBase" id="RU362118"/>
    </source>
</evidence>
<feature type="modified residue" description="N6-(pyridoxal phosphate)lysine" evidence="4">
    <location>
        <position position="206"/>
    </location>
</feature>
<evidence type="ECO:0000313" key="7">
    <source>
        <dbReference type="Proteomes" id="UP000523079"/>
    </source>
</evidence>
<protein>
    <submittedName>
        <fullName evidence="6">Cystathionine gamma-synthase</fullName>
        <ecNumber evidence="6">2.5.1.48</ecNumber>
    </submittedName>
</protein>
<dbReference type="Proteomes" id="UP000523079">
    <property type="component" value="Unassembled WGS sequence"/>
</dbReference>
<evidence type="ECO:0000256" key="1">
    <source>
        <dbReference type="ARBA" id="ARBA00001933"/>
    </source>
</evidence>
<evidence type="ECO:0000256" key="2">
    <source>
        <dbReference type="ARBA" id="ARBA00009077"/>
    </source>
</evidence>
<dbReference type="PIRSF" id="PIRSF001434">
    <property type="entry name" value="CGS"/>
    <property type="match status" value="1"/>
</dbReference>
<dbReference type="Gene3D" id="3.90.1150.10">
    <property type="entry name" value="Aspartate Aminotransferase, domain 1"/>
    <property type="match status" value="1"/>
</dbReference>
<dbReference type="InterPro" id="IPR054542">
    <property type="entry name" value="Cys_met_metab_PP"/>
</dbReference>
<dbReference type="PROSITE" id="PS00868">
    <property type="entry name" value="CYS_MET_METAB_PP"/>
    <property type="match status" value="1"/>
</dbReference>
<name>A0A7W3IUD8_9ACTN</name>
<sequence length="384" mass="40555">MSDPHPSDDDQTATRWRPETLAVAAGRPERTIDAPLNEPITPASTYVAAADPTGTVGYGRYGNPGWTALEAAVGALEGGPALAFASGMAAAHALLELVPDGGVLVLQQQCYLGVGSLAAEYAQRQRFTLRLVDGADTEAVLAAAEGADLVWLETPANPTMEVADVRAVAAGRPEGALLVVDNTFATPVQQRPLTLGADLALHSATKFLSGHSDALCGMVVAAPGRQDLLDRLGAVRRLHGATPGVLETFLVLRGLRTLPLRVRQATASAGELARRLAGHPAILRVRYPGLTDDRFHALAATQMDGFGSLVSIELAGAAAAETLIERLRLWVHATSLGGVESTLERRRRWPAELPAVPEGLVRMSVGLEHVEDLWDDLDQALRGL</sequence>
<evidence type="ECO:0000256" key="4">
    <source>
        <dbReference type="PIRSR" id="PIRSR001434-2"/>
    </source>
</evidence>
<dbReference type="GO" id="GO:0019346">
    <property type="term" value="P:transsulfuration"/>
    <property type="evidence" value="ECO:0007669"/>
    <property type="project" value="InterPro"/>
</dbReference>
<evidence type="ECO:0000313" key="6">
    <source>
        <dbReference type="EMBL" id="MBA8795446.1"/>
    </source>
</evidence>
<dbReference type="GO" id="GO:0030170">
    <property type="term" value="F:pyridoxal phosphate binding"/>
    <property type="evidence" value="ECO:0007669"/>
    <property type="project" value="InterPro"/>
</dbReference>
<comment type="cofactor">
    <cofactor evidence="1 5">
        <name>pyridoxal 5'-phosphate</name>
        <dbReference type="ChEBI" id="CHEBI:597326"/>
    </cofactor>
</comment>